<feature type="compositionally biased region" description="Basic and acidic residues" evidence="2">
    <location>
        <begin position="559"/>
        <end position="576"/>
    </location>
</feature>
<feature type="compositionally biased region" description="Low complexity" evidence="2">
    <location>
        <begin position="202"/>
        <end position="220"/>
    </location>
</feature>
<comment type="caution">
    <text evidence="3">The sequence shown here is derived from an EMBL/GenBank/DDBJ whole genome shotgun (WGS) entry which is preliminary data.</text>
</comment>
<feature type="region of interest" description="Disordered" evidence="2">
    <location>
        <begin position="492"/>
        <end position="511"/>
    </location>
</feature>
<feature type="region of interest" description="Disordered" evidence="2">
    <location>
        <begin position="171"/>
        <end position="306"/>
    </location>
</feature>
<evidence type="ECO:0000256" key="2">
    <source>
        <dbReference type="SAM" id="MobiDB-lite"/>
    </source>
</evidence>
<feature type="region of interest" description="Disordered" evidence="2">
    <location>
        <begin position="594"/>
        <end position="712"/>
    </location>
</feature>
<proteinExistence type="predicted"/>
<feature type="region of interest" description="Disordered" evidence="2">
    <location>
        <begin position="541"/>
        <end position="576"/>
    </location>
</feature>
<feature type="coiled-coil region" evidence="1">
    <location>
        <begin position="446"/>
        <end position="485"/>
    </location>
</feature>
<organism evidence="3 4">
    <name type="scientific">Durusdinium trenchii</name>
    <dbReference type="NCBI Taxonomy" id="1381693"/>
    <lineage>
        <taxon>Eukaryota</taxon>
        <taxon>Sar</taxon>
        <taxon>Alveolata</taxon>
        <taxon>Dinophyceae</taxon>
        <taxon>Suessiales</taxon>
        <taxon>Symbiodiniaceae</taxon>
        <taxon>Durusdinium</taxon>
    </lineage>
</organism>
<feature type="compositionally biased region" description="Low complexity" evidence="2">
    <location>
        <begin position="640"/>
        <end position="652"/>
    </location>
</feature>
<protein>
    <submittedName>
        <fullName evidence="3">Dynamin-1-like protein</fullName>
    </submittedName>
</protein>
<gene>
    <name evidence="3" type="ORF">SCF082_LOCUS27060</name>
</gene>
<reference evidence="3 4" key="1">
    <citation type="submission" date="2024-02" db="EMBL/GenBank/DDBJ databases">
        <authorList>
            <person name="Chen Y."/>
            <person name="Shah S."/>
            <person name="Dougan E. K."/>
            <person name="Thang M."/>
            <person name="Chan C."/>
        </authorList>
    </citation>
    <scope>NUCLEOTIDE SEQUENCE [LARGE SCALE GENOMIC DNA]</scope>
</reference>
<feature type="compositionally biased region" description="Basic and acidic residues" evidence="2">
    <location>
        <begin position="179"/>
        <end position="195"/>
    </location>
</feature>
<dbReference type="EMBL" id="CAXAMM010020779">
    <property type="protein sequence ID" value="CAK9048603.1"/>
    <property type="molecule type" value="Genomic_DNA"/>
</dbReference>
<feature type="compositionally biased region" description="Basic and acidic residues" evidence="2">
    <location>
        <begin position="702"/>
        <end position="712"/>
    </location>
</feature>
<evidence type="ECO:0000256" key="1">
    <source>
        <dbReference type="SAM" id="Coils"/>
    </source>
</evidence>
<evidence type="ECO:0000313" key="4">
    <source>
        <dbReference type="Proteomes" id="UP001642464"/>
    </source>
</evidence>
<sequence length="712" mass="79327">MAAFTNSRGAFQDEVQQVRSQIRSVLGQEDDDACSEWFDGTMSESAFSSSSRQLYAEELNQRVLGRHVVPHVGDHVVVLDPSGSRSATGTVMEVRCEGGRVRVEHDGVDRVERYYNTGKDGEFQLALASPMPSLTDGASRPRFSLPRPPSKVELKAETVPALFVSNQATVSTNSVQRPRYSEIRRGTSAGRRELEVPDTDTASVRSPSVCSAVSSAAARPRYSELRKARQAALGETQATPATVPDGAEEPRRRQRMPQEPVEATVEVASEDAGGPSRLTPRPRSRYTELRKASRSPVRSVADPCGNARDAVKTPVFEQAEPASGAAQALQVPVLHVTPVTQAQEAPGARSNERSPEVLELLKRLEKLEGATMSLTTQLKDLKVSQSFETCEKLCLSWQDESRRQLEAGKEQLRHYLHEEICQQLEKVDRQISAKVETCEKLCQSWKDESRRQFEASEELLRQYLRDEIRQQLEQVERRISAKASERLIEPKISVPLESEEPEQEYETPSAEEPPFYLAGAELADSELSLQTIGSIARRVSASLGGRPATGPPASSSQREVGERRAPPPTQRPKERNFDFEQEMEHLAHMRRYASQVLGTQEAASPRTPRSAHPEWQADQELHEALRSTLPASPMFGHPQAAARSAHAVRTARPVPCAERWRRRTSASTTRSETEPPCPWDDEEEPLTPQDDGVPRSRQSHAWHVDREGRLIF</sequence>
<evidence type="ECO:0000313" key="3">
    <source>
        <dbReference type="EMBL" id="CAK9048603.1"/>
    </source>
</evidence>
<keyword evidence="4" id="KW-1185">Reference proteome</keyword>
<name>A0ABP0MBY3_9DINO</name>
<accession>A0ABP0MBY3</accession>
<keyword evidence="1" id="KW-0175">Coiled coil</keyword>
<dbReference type="Proteomes" id="UP001642464">
    <property type="component" value="Unassembled WGS sequence"/>
</dbReference>